<sequence>MGGACRWRRAVKKLRFPCASFSEDRLNLGRTKTISCSATSTGNEGKGEESEEPKEATSAKVSILFFFL</sequence>
<organism evidence="2 3">
    <name type="scientific">Ensete ventricosum</name>
    <name type="common">Abyssinian banana</name>
    <name type="synonym">Musa ensete</name>
    <dbReference type="NCBI Taxonomy" id="4639"/>
    <lineage>
        <taxon>Eukaryota</taxon>
        <taxon>Viridiplantae</taxon>
        <taxon>Streptophyta</taxon>
        <taxon>Embryophyta</taxon>
        <taxon>Tracheophyta</taxon>
        <taxon>Spermatophyta</taxon>
        <taxon>Magnoliopsida</taxon>
        <taxon>Liliopsida</taxon>
        <taxon>Zingiberales</taxon>
        <taxon>Musaceae</taxon>
        <taxon>Ensete</taxon>
    </lineage>
</organism>
<evidence type="ECO:0000313" key="3">
    <source>
        <dbReference type="Proteomes" id="UP000287651"/>
    </source>
</evidence>
<accession>A0A426XMS3</accession>
<dbReference type="Proteomes" id="UP000287651">
    <property type="component" value="Unassembled WGS sequence"/>
</dbReference>
<feature type="region of interest" description="Disordered" evidence="1">
    <location>
        <begin position="37"/>
        <end position="56"/>
    </location>
</feature>
<evidence type="ECO:0000313" key="2">
    <source>
        <dbReference type="EMBL" id="RRT40741.1"/>
    </source>
</evidence>
<evidence type="ECO:0000256" key="1">
    <source>
        <dbReference type="SAM" id="MobiDB-lite"/>
    </source>
</evidence>
<gene>
    <name evidence="2" type="ORF">B296_00058311</name>
</gene>
<name>A0A426XMS3_ENSVE</name>
<dbReference type="EMBL" id="AMZH03019145">
    <property type="protein sequence ID" value="RRT40741.1"/>
    <property type="molecule type" value="Genomic_DNA"/>
</dbReference>
<proteinExistence type="predicted"/>
<reference evidence="2 3" key="1">
    <citation type="journal article" date="2014" name="Agronomy (Basel)">
        <title>A Draft Genome Sequence for Ensete ventricosum, the Drought-Tolerant Tree Against Hunger.</title>
        <authorList>
            <person name="Harrison J."/>
            <person name="Moore K.A."/>
            <person name="Paszkiewicz K."/>
            <person name="Jones T."/>
            <person name="Grant M."/>
            <person name="Ambacheew D."/>
            <person name="Muzemil S."/>
            <person name="Studholme D.J."/>
        </authorList>
    </citation>
    <scope>NUCLEOTIDE SEQUENCE [LARGE SCALE GENOMIC DNA]</scope>
</reference>
<feature type="compositionally biased region" description="Basic and acidic residues" evidence="1">
    <location>
        <begin position="45"/>
        <end position="56"/>
    </location>
</feature>
<protein>
    <submittedName>
        <fullName evidence="2">Uncharacterized protein</fullName>
    </submittedName>
</protein>
<dbReference type="AlphaFoldDB" id="A0A426XMS3"/>
<comment type="caution">
    <text evidence="2">The sequence shown here is derived from an EMBL/GenBank/DDBJ whole genome shotgun (WGS) entry which is preliminary data.</text>
</comment>